<evidence type="ECO:0000256" key="5">
    <source>
        <dbReference type="ARBA" id="ARBA00022692"/>
    </source>
</evidence>
<organism evidence="10 11">
    <name type="scientific">Salibacterium halotolerans</name>
    <dbReference type="NCBI Taxonomy" id="1884432"/>
    <lineage>
        <taxon>Bacteria</taxon>
        <taxon>Bacillati</taxon>
        <taxon>Bacillota</taxon>
        <taxon>Bacilli</taxon>
        <taxon>Bacillales</taxon>
        <taxon>Bacillaceae</taxon>
    </lineage>
</organism>
<name>A0A1I5RPY5_9BACI</name>
<feature type="transmembrane region" description="Helical" evidence="8">
    <location>
        <begin position="24"/>
        <end position="48"/>
    </location>
</feature>
<evidence type="ECO:0000313" key="10">
    <source>
        <dbReference type="EMBL" id="SFP60612.1"/>
    </source>
</evidence>
<dbReference type="GO" id="GO:0005886">
    <property type="term" value="C:plasma membrane"/>
    <property type="evidence" value="ECO:0007669"/>
    <property type="project" value="UniProtKB-SubCell"/>
</dbReference>
<dbReference type="Proteomes" id="UP000198892">
    <property type="component" value="Unassembled WGS sequence"/>
</dbReference>
<evidence type="ECO:0000259" key="9">
    <source>
        <dbReference type="PROSITE" id="PS50850"/>
    </source>
</evidence>
<dbReference type="InterPro" id="IPR020846">
    <property type="entry name" value="MFS_dom"/>
</dbReference>
<evidence type="ECO:0000256" key="8">
    <source>
        <dbReference type="SAM" id="Phobius"/>
    </source>
</evidence>
<accession>A0A1I5RPY5</accession>
<dbReference type="InterPro" id="IPR036259">
    <property type="entry name" value="MFS_trans_sf"/>
</dbReference>
<proteinExistence type="inferred from homology"/>
<reference evidence="11" key="1">
    <citation type="submission" date="2016-10" db="EMBL/GenBank/DDBJ databases">
        <authorList>
            <person name="Varghese N."/>
            <person name="Submissions S."/>
        </authorList>
    </citation>
    <scope>NUCLEOTIDE SEQUENCE [LARGE SCALE GENOMIC DNA]</scope>
    <source>
        <strain evidence="11">S7</strain>
    </source>
</reference>
<comment type="subcellular location">
    <subcellularLocation>
        <location evidence="1">Cell membrane</location>
        <topology evidence="1">Multi-pass membrane protein</topology>
    </subcellularLocation>
</comment>
<dbReference type="GO" id="GO:0022857">
    <property type="term" value="F:transmembrane transporter activity"/>
    <property type="evidence" value="ECO:0007669"/>
    <property type="project" value="InterPro"/>
</dbReference>
<dbReference type="STRING" id="1884432.SAMN05518683_107129"/>
<evidence type="ECO:0000256" key="1">
    <source>
        <dbReference type="ARBA" id="ARBA00004651"/>
    </source>
</evidence>
<feature type="domain" description="Major facilitator superfamily (MFS) profile" evidence="9">
    <location>
        <begin position="1"/>
        <end position="116"/>
    </location>
</feature>
<dbReference type="PROSITE" id="PS50850">
    <property type="entry name" value="MFS"/>
    <property type="match status" value="1"/>
</dbReference>
<sequence length="116" mass="12613">MPLFVLGIRFFVYTALSDAFGSRIIIFLAIGFGTVGTLIISAALAFEIMLAGRIFQAAGLAGIPVAGMAYISEEYKTRAMMIAVGDYISCNSLGRMSGRVFSGILTDLWNWRARFL</sequence>
<keyword evidence="6 8" id="KW-1133">Transmembrane helix</keyword>
<evidence type="ECO:0000256" key="6">
    <source>
        <dbReference type="ARBA" id="ARBA00022989"/>
    </source>
</evidence>
<feature type="transmembrane region" description="Helical" evidence="8">
    <location>
        <begin position="54"/>
        <end position="71"/>
    </location>
</feature>
<dbReference type="SUPFAM" id="SSF103473">
    <property type="entry name" value="MFS general substrate transporter"/>
    <property type="match status" value="1"/>
</dbReference>
<dbReference type="Pfam" id="PF07690">
    <property type="entry name" value="MFS_1"/>
    <property type="match status" value="1"/>
</dbReference>
<dbReference type="PANTHER" id="PTHR43271">
    <property type="entry name" value="BLL2771 PROTEIN"/>
    <property type="match status" value="1"/>
</dbReference>
<evidence type="ECO:0000256" key="7">
    <source>
        <dbReference type="ARBA" id="ARBA00023136"/>
    </source>
</evidence>
<dbReference type="InterPro" id="IPR011701">
    <property type="entry name" value="MFS"/>
</dbReference>
<dbReference type="EMBL" id="FOXD01000007">
    <property type="protein sequence ID" value="SFP60612.1"/>
    <property type="molecule type" value="Genomic_DNA"/>
</dbReference>
<dbReference type="AlphaFoldDB" id="A0A1I5RPY5"/>
<protein>
    <submittedName>
        <fullName evidence="10">MFS transporter, YNFM family, putative membrane transport protein</fullName>
    </submittedName>
</protein>
<gene>
    <name evidence="10" type="ORF">SAMN05518683_107129</name>
</gene>
<comment type="similarity">
    <text evidence="2">Belongs to the major facilitator superfamily.</text>
</comment>
<evidence type="ECO:0000256" key="2">
    <source>
        <dbReference type="ARBA" id="ARBA00008335"/>
    </source>
</evidence>
<dbReference type="PANTHER" id="PTHR43271:SF1">
    <property type="entry name" value="INNER MEMBRANE TRANSPORT PROTEIN YNFM"/>
    <property type="match status" value="1"/>
</dbReference>
<dbReference type="Gene3D" id="1.20.1720.10">
    <property type="entry name" value="Multidrug resistance protein D"/>
    <property type="match status" value="1"/>
</dbReference>
<evidence type="ECO:0000256" key="4">
    <source>
        <dbReference type="ARBA" id="ARBA00022475"/>
    </source>
</evidence>
<keyword evidence="4" id="KW-1003">Cell membrane</keyword>
<keyword evidence="11" id="KW-1185">Reference proteome</keyword>
<keyword evidence="3" id="KW-0813">Transport</keyword>
<keyword evidence="5 8" id="KW-0812">Transmembrane</keyword>
<evidence type="ECO:0000256" key="3">
    <source>
        <dbReference type="ARBA" id="ARBA00022448"/>
    </source>
</evidence>
<keyword evidence="7 8" id="KW-0472">Membrane</keyword>
<evidence type="ECO:0000313" key="11">
    <source>
        <dbReference type="Proteomes" id="UP000198892"/>
    </source>
</evidence>